<dbReference type="Proteomes" id="UP000775213">
    <property type="component" value="Unassembled WGS sequence"/>
</dbReference>
<keyword evidence="4" id="KW-0479">Metal-binding</keyword>
<evidence type="ECO:0000256" key="9">
    <source>
        <dbReference type="SAM" id="MobiDB-lite"/>
    </source>
</evidence>
<dbReference type="PANTHER" id="PTHR11200">
    <property type="entry name" value="INOSITOL 5-PHOSPHATASE"/>
    <property type="match status" value="1"/>
</dbReference>
<dbReference type="CDD" id="cd09074">
    <property type="entry name" value="INPP5c"/>
    <property type="match status" value="1"/>
</dbReference>
<comment type="caution">
    <text evidence="11">The sequence shown here is derived from an EMBL/GenBank/DDBJ whole genome shotgun (WGS) entry which is preliminary data.</text>
</comment>
<evidence type="ECO:0000256" key="4">
    <source>
        <dbReference type="ARBA" id="ARBA00022723"/>
    </source>
</evidence>
<gene>
    <name evidence="11" type="ORF">IEQ34_009225</name>
</gene>
<dbReference type="Pfam" id="PF23755">
    <property type="entry name" value="Ig-like_IP5PC_F"/>
    <property type="match status" value="1"/>
</dbReference>
<dbReference type="InterPro" id="IPR036691">
    <property type="entry name" value="Endo/exonu/phosph_ase_sf"/>
</dbReference>
<protein>
    <recommendedName>
        <fullName evidence="10">Inositol polyphosphate-related phosphatase domain-containing protein</fullName>
    </recommendedName>
</protein>
<dbReference type="GO" id="GO:0009846">
    <property type="term" value="P:pollen germination"/>
    <property type="evidence" value="ECO:0007669"/>
    <property type="project" value="UniProtKB-ARBA"/>
</dbReference>
<name>A0AAV7H038_DENCH</name>
<accession>A0AAV7H038</accession>
<dbReference type="AlphaFoldDB" id="A0AAV7H038"/>
<keyword evidence="5" id="KW-0677">Repeat</keyword>
<dbReference type="Pfam" id="PF22669">
    <property type="entry name" value="Exo_endo_phos2"/>
    <property type="match status" value="1"/>
</dbReference>
<dbReference type="Pfam" id="PF23754">
    <property type="entry name" value="Beta-prop_IP5PC_F"/>
    <property type="match status" value="1"/>
</dbReference>
<dbReference type="GO" id="GO:0004439">
    <property type="term" value="F:phosphatidylinositol-4,5-bisphosphate 5-phosphatase activity"/>
    <property type="evidence" value="ECO:0007669"/>
    <property type="project" value="TreeGrafter"/>
</dbReference>
<feature type="region of interest" description="Disordered" evidence="9">
    <location>
        <begin position="1"/>
        <end position="23"/>
    </location>
</feature>
<dbReference type="SMART" id="SM00128">
    <property type="entry name" value="IPPc"/>
    <property type="match status" value="1"/>
</dbReference>
<feature type="compositionally biased region" description="Polar residues" evidence="9">
    <location>
        <begin position="812"/>
        <end position="835"/>
    </location>
</feature>
<dbReference type="SUPFAM" id="SSF50978">
    <property type="entry name" value="WD40 repeat-like"/>
    <property type="match status" value="1"/>
</dbReference>
<organism evidence="11 12">
    <name type="scientific">Dendrobium chrysotoxum</name>
    <name type="common">Orchid</name>
    <dbReference type="NCBI Taxonomy" id="161865"/>
    <lineage>
        <taxon>Eukaryota</taxon>
        <taxon>Viridiplantae</taxon>
        <taxon>Streptophyta</taxon>
        <taxon>Embryophyta</taxon>
        <taxon>Tracheophyta</taxon>
        <taxon>Spermatophyta</taxon>
        <taxon>Magnoliopsida</taxon>
        <taxon>Liliopsida</taxon>
        <taxon>Asparagales</taxon>
        <taxon>Orchidaceae</taxon>
        <taxon>Epidendroideae</taxon>
        <taxon>Malaxideae</taxon>
        <taxon>Dendrobiinae</taxon>
        <taxon>Dendrobium</taxon>
    </lineage>
</organism>
<evidence type="ECO:0000256" key="5">
    <source>
        <dbReference type="ARBA" id="ARBA00022737"/>
    </source>
</evidence>
<comment type="cofactor">
    <cofactor evidence="1">
        <name>Mg(2+)</name>
        <dbReference type="ChEBI" id="CHEBI:18420"/>
    </cofactor>
</comment>
<sequence>MEERKEDDDGGDMFIVGRSSNHNLQRKVQSYSQPLGRDATPAGAASKHIVNRKHSLDELINPFYADPSAIDLVAAVSLDGSNAGRSHSYPHYQVFPLSSSHHKQSNSEEDIRFQHPHLPPPLPPIYRSIGGSLGSAVPYQLDRRCGSSGSSLSESDGTLTLERAMSEFGGAPGTLPEFMGNGGGTGIFRVPFRAAVHPGRPPVLELRPRPLRETQAGSFLRTMVCTGTQLWAGQETGLRFWNLSDVYEVWNGRPAKRGDDASAPFYESGRTSPVICLVADAASGFVWSGHKDGRIRSWIIPKQGSESSSGEGGEEDKIIPENSIAAGSCDPESLFREGLSWQAHRTPVLSMIITSYGDIWTGSEGGVLKAWPWESIEKSLFLTIEERHMAALLVERSYVDLRSQVTVNGVCSLPAVDIKYLLSDNSRDSRKRELLKVFNIDGQIENRVEVAQSQETYVEDEMKVKLTKKEKSGSMSFFQRSRNALIGAADAVRRVAQKGTFGEDRKTEALMIAMDGMIWTGCSNGSLLQWDGNGNRLHEVQHYSSAVKSMCAFGTRLWVGYINGTVQIMDLEGNLLGGWLAHSGPVIKMVVGASYLFTLASHGGIRGWSLTSPGPIDDILRTELSSKELAYTKVEKIKILVGTWNVGQERASHDSLISWLASVAKEVGLVVVGLQEVEMGAGFLAMAAAKETVGLEGSANGQWWLDTIGRTLDEGTSFERVGSRQLAGLLIGAWARKNLRPNVGDVDAAAVACGFGRAIGNKGAVGLRMRVFDRVFCFVNSHFAAHLEAVSKRNADFDHVYRTLSFTRPSVGPNSGSAGATSVQVHRGGNSTASISDEKPELSDADMIVFMGDFNYRLFGLSYDEARDMVSQRCFDWLRDKDQLRAEMKAGKVFQGMREGQIKFPPTYKFERHQPGLSAYDSSEKKRIPAWCDRILYRDNRSISVAECSLECPVVSSIALYEACMDVTDSDHKPVRCIFSSEIAHVDRTARRQEFGEILASHQKIKSLFKEYSIIPETVVSTSSIILQNQNTSILRITNKCDKRKASFEIVCRGQSTIRDEGSPYKLCTKGSFGFPSWLQVQPATGIINAGQTVEVTIHYEDFCTQEEFVDGIPQNWWCEDTRDKELRAAIQQREDSTMSLCAIVIKVRHHLMIQMGVPDLRQTICRNLTLKPQTIHLKLSTFAICVTYEEGKQDVDNVLQIFFIFIYTYIHFLEENGRDSLMLCIMLHPLLLLSSCSLFSIQFQNMFRISRHVR</sequence>
<dbReference type="SUPFAM" id="SSF56219">
    <property type="entry name" value="DNase I-like"/>
    <property type="match status" value="1"/>
</dbReference>
<proteinExistence type="inferred from homology"/>
<dbReference type="EMBL" id="JAGFBR010000009">
    <property type="protein sequence ID" value="KAH0461650.1"/>
    <property type="molecule type" value="Genomic_DNA"/>
</dbReference>
<dbReference type="InterPro" id="IPR056455">
    <property type="entry name" value="Ig-like_IP5PC_F"/>
</dbReference>
<evidence type="ECO:0000313" key="12">
    <source>
        <dbReference type="Proteomes" id="UP000775213"/>
    </source>
</evidence>
<evidence type="ECO:0000256" key="1">
    <source>
        <dbReference type="ARBA" id="ARBA00001946"/>
    </source>
</evidence>
<evidence type="ECO:0000313" key="11">
    <source>
        <dbReference type="EMBL" id="KAH0461650.1"/>
    </source>
</evidence>
<dbReference type="InterPro" id="IPR000300">
    <property type="entry name" value="IPPc"/>
</dbReference>
<dbReference type="Gene3D" id="3.60.10.10">
    <property type="entry name" value="Endonuclease/exonuclease/phosphatase"/>
    <property type="match status" value="1"/>
</dbReference>
<keyword evidence="12" id="KW-1185">Reference proteome</keyword>
<comment type="similarity">
    <text evidence="2">Belongs to the inositol polyphosphate 5-phosphatase family.</text>
</comment>
<dbReference type="InterPro" id="IPR015943">
    <property type="entry name" value="WD40/YVTN_repeat-like_dom_sf"/>
</dbReference>
<keyword evidence="7" id="KW-0460">Magnesium</keyword>
<feature type="compositionally biased region" description="Acidic residues" evidence="9">
    <location>
        <begin position="1"/>
        <end position="11"/>
    </location>
</feature>
<evidence type="ECO:0000256" key="3">
    <source>
        <dbReference type="ARBA" id="ARBA00022499"/>
    </source>
</evidence>
<dbReference type="InterPro" id="IPR036322">
    <property type="entry name" value="WD40_repeat_dom_sf"/>
</dbReference>
<keyword evidence="8" id="KW-0832">Ubl conjugation</keyword>
<keyword evidence="3" id="KW-1017">Isopeptide bond</keyword>
<reference evidence="11 12" key="1">
    <citation type="journal article" date="2021" name="Hortic Res">
        <title>Chromosome-scale assembly of the Dendrobium chrysotoxum genome enhances the understanding of orchid evolution.</title>
        <authorList>
            <person name="Zhang Y."/>
            <person name="Zhang G.Q."/>
            <person name="Zhang D."/>
            <person name="Liu X.D."/>
            <person name="Xu X.Y."/>
            <person name="Sun W.H."/>
            <person name="Yu X."/>
            <person name="Zhu X."/>
            <person name="Wang Z.W."/>
            <person name="Zhao X."/>
            <person name="Zhong W.Y."/>
            <person name="Chen H."/>
            <person name="Yin W.L."/>
            <person name="Huang T."/>
            <person name="Niu S.C."/>
            <person name="Liu Z.J."/>
        </authorList>
    </citation>
    <scope>NUCLEOTIDE SEQUENCE [LARGE SCALE GENOMIC DNA]</scope>
    <source>
        <strain evidence="11">Lindl</strain>
    </source>
</reference>
<evidence type="ECO:0000256" key="2">
    <source>
        <dbReference type="ARBA" id="ARBA00010768"/>
    </source>
</evidence>
<dbReference type="InterPro" id="IPR056454">
    <property type="entry name" value="Beta-prop_IP5PC_F"/>
</dbReference>
<dbReference type="GO" id="GO:0046872">
    <property type="term" value="F:metal ion binding"/>
    <property type="evidence" value="ECO:0007669"/>
    <property type="project" value="UniProtKB-KW"/>
</dbReference>
<dbReference type="PANTHER" id="PTHR11200:SF300">
    <property type="entry name" value="TYPE II INOSITOL 1,4,5-TRISPHOSPHATE 5-PHOSPHATASE"/>
    <property type="match status" value="1"/>
</dbReference>
<dbReference type="FunFam" id="3.60.10.10:FF:000011">
    <property type="entry name" value="Type II inositol polyphosphate 5-phosphatase 15"/>
    <property type="match status" value="1"/>
</dbReference>
<dbReference type="Gene3D" id="2.130.10.10">
    <property type="entry name" value="YVTN repeat-like/Quinoprotein amine dehydrogenase"/>
    <property type="match status" value="1"/>
</dbReference>
<evidence type="ECO:0000256" key="7">
    <source>
        <dbReference type="ARBA" id="ARBA00022842"/>
    </source>
</evidence>
<keyword evidence="6" id="KW-0378">Hydrolase</keyword>
<dbReference type="InterPro" id="IPR046985">
    <property type="entry name" value="IP5"/>
</dbReference>
<evidence type="ECO:0000256" key="8">
    <source>
        <dbReference type="ARBA" id="ARBA00022843"/>
    </source>
</evidence>
<feature type="region of interest" description="Disordered" evidence="9">
    <location>
        <begin position="812"/>
        <end position="838"/>
    </location>
</feature>
<feature type="domain" description="Inositol polyphosphate-related phosphatase" evidence="10">
    <location>
        <begin position="635"/>
        <end position="987"/>
    </location>
</feature>
<dbReference type="GO" id="GO:0046856">
    <property type="term" value="P:phosphatidylinositol dephosphorylation"/>
    <property type="evidence" value="ECO:0007669"/>
    <property type="project" value="InterPro"/>
</dbReference>
<evidence type="ECO:0000259" key="10">
    <source>
        <dbReference type="SMART" id="SM00128"/>
    </source>
</evidence>
<evidence type="ECO:0000256" key="6">
    <source>
        <dbReference type="ARBA" id="ARBA00022801"/>
    </source>
</evidence>